<protein>
    <recommendedName>
        <fullName evidence="9">Transcriptional repressor</fullName>
    </recommendedName>
</protein>
<dbReference type="EMBL" id="BAAAGX010000002">
    <property type="protein sequence ID" value="GAA0221096.1"/>
    <property type="molecule type" value="Genomic_DNA"/>
</dbReference>
<keyword evidence="4" id="KW-0805">Transcription regulation</keyword>
<reference evidence="7 8" key="1">
    <citation type="journal article" date="2019" name="Int. J. Syst. Evol. Microbiol.">
        <title>The Global Catalogue of Microorganisms (GCM) 10K type strain sequencing project: providing services to taxonomists for standard genome sequencing and annotation.</title>
        <authorList>
            <consortium name="The Broad Institute Genomics Platform"/>
            <consortium name="The Broad Institute Genome Sequencing Center for Infectious Disease"/>
            <person name="Wu L."/>
            <person name="Ma J."/>
        </authorList>
    </citation>
    <scope>NUCLEOTIDE SEQUENCE [LARGE SCALE GENOMIC DNA]</scope>
    <source>
        <strain evidence="7 8">JCM 10425</strain>
    </source>
</reference>
<keyword evidence="8" id="KW-1185">Reference proteome</keyword>
<keyword evidence="3" id="KW-0862">Zinc</keyword>
<accession>A0ABN0TGG2</accession>
<comment type="caution">
    <text evidence="7">The sequence shown here is derived from an EMBL/GenBank/DDBJ whole genome shotgun (WGS) entry which is preliminary data.</text>
</comment>
<dbReference type="Proteomes" id="UP001500967">
    <property type="component" value="Unassembled WGS sequence"/>
</dbReference>
<dbReference type="InterPro" id="IPR036388">
    <property type="entry name" value="WH-like_DNA-bd_sf"/>
</dbReference>
<dbReference type="InterPro" id="IPR002481">
    <property type="entry name" value="FUR"/>
</dbReference>
<sequence length="153" mass="16141">MPQSTVNHLGETGARIAMQLRRHEERVTPAKVAVLGALTRADETPPHLTARELGAATAHLGIRLDEATVYRTLTRLEALGLVHAVAMNHTTRFGLDTPPHHHAVCDRCSALQVITAAQLDTLVASACALAEFSPGCRQAVTLNGVCGACAPPA</sequence>
<keyword evidence="5" id="KW-0238">DNA-binding</keyword>
<name>A0ABN0TGG2_9ACTN</name>
<evidence type="ECO:0000256" key="2">
    <source>
        <dbReference type="ARBA" id="ARBA00022491"/>
    </source>
</evidence>
<comment type="similarity">
    <text evidence="1">Belongs to the Fur family.</text>
</comment>
<dbReference type="Pfam" id="PF01475">
    <property type="entry name" value="FUR"/>
    <property type="match status" value="1"/>
</dbReference>
<dbReference type="InterPro" id="IPR036390">
    <property type="entry name" value="WH_DNA-bd_sf"/>
</dbReference>
<dbReference type="Gene3D" id="1.10.10.10">
    <property type="entry name" value="Winged helix-like DNA-binding domain superfamily/Winged helix DNA-binding domain"/>
    <property type="match status" value="1"/>
</dbReference>
<evidence type="ECO:0008006" key="9">
    <source>
        <dbReference type="Google" id="ProtNLM"/>
    </source>
</evidence>
<dbReference type="PANTHER" id="PTHR33202">
    <property type="entry name" value="ZINC UPTAKE REGULATION PROTEIN"/>
    <property type="match status" value="1"/>
</dbReference>
<gene>
    <name evidence="7" type="ORF">GCM10009539_02880</name>
</gene>
<evidence type="ECO:0000256" key="5">
    <source>
        <dbReference type="ARBA" id="ARBA00023125"/>
    </source>
</evidence>
<keyword evidence="6" id="KW-0804">Transcription</keyword>
<dbReference type="PANTHER" id="PTHR33202:SF7">
    <property type="entry name" value="FERRIC UPTAKE REGULATION PROTEIN"/>
    <property type="match status" value="1"/>
</dbReference>
<organism evidence="7 8">
    <name type="scientific">Cryptosporangium japonicum</name>
    <dbReference type="NCBI Taxonomy" id="80872"/>
    <lineage>
        <taxon>Bacteria</taxon>
        <taxon>Bacillati</taxon>
        <taxon>Actinomycetota</taxon>
        <taxon>Actinomycetes</taxon>
        <taxon>Cryptosporangiales</taxon>
        <taxon>Cryptosporangiaceae</taxon>
        <taxon>Cryptosporangium</taxon>
    </lineage>
</organism>
<evidence type="ECO:0000256" key="6">
    <source>
        <dbReference type="ARBA" id="ARBA00023163"/>
    </source>
</evidence>
<evidence type="ECO:0000313" key="7">
    <source>
        <dbReference type="EMBL" id="GAA0221096.1"/>
    </source>
</evidence>
<evidence type="ECO:0000256" key="3">
    <source>
        <dbReference type="ARBA" id="ARBA00022833"/>
    </source>
</evidence>
<dbReference type="InterPro" id="IPR043135">
    <property type="entry name" value="Fur_C"/>
</dbReference>
<keyword evidence="2" id="KW-0678">Repressor</keyword>
<evidence type="ECO:0000256" key="4">
    <source>
        <dbReference type="ARBA" id="ARBA00023015"/>
    </source>
</evidence>
<proteinExistence type="inferred from homology"/>
<evidence type="ECO:0000256" key="1">
    <source>
        <dbReference type="ARBA" id="ARBA00007957"/>
    </source>
</evidence>
<evidence type="ECO:0000313" key="8">
    <source>
        <dbReference type="Proteomes" id="UP001500967"/>
    </source>
</evidence>
<dbReference type="SUPFAM" id="SSF46785">
    <property type="entry name" value="Winged helix' DNA-binding domain"/>
    <property type="match status" value="1"/>
</dbReference>
<dbReference type="Gene3D" id="3.30.1490.190">
    <property type="match status" value="1"/>
</dbReference>